<evidence type="ECO:0000313" key="2">
    <source>
        <dbReference type="Proteomes" id="UP000675881"/>
    </source>
</evidence>
<dbReference type="Proteomes" id="UP000675881">
    <property type="component" value="Chromosome 6"/>
</dbReference>
<accession>A0A7R8D1A5</accession>
<proteinExistence type="predicted"/>
<organism evidence="1 2">
    <name type="scientific">Lepeophtheirus salmonis</name>
    <name type="common">Salmon louse</name>
    <name type="synonym">Caligus salmonis</name>
    <dbReference type="NCBI Taxonomy" id="72036"/>
    <lineage>
        <taxon>Eukaryota</taxon>
        <taxon>Metazoa</taxon>
        <taxon>Ecdysozoa</taxon>
        <taxon>Arthropoda</taxon>
        <taxon>Crustacea</taxon>
        <taxon>Multicrustacea</taxon>
        <taxon>Hexanauplia</taxon>
        <taxon>Copepoda</taxon>
        <taxon>Siphonostomatoida</taxon>
        <taxon>Caligidae</taxon>
        <taxon>Lepeophtheirus</taxon>
    </lineage>
</organism>
<protein>
    <submittedName>
        <fullName evidence="1">RP-S18e</fullName>
    </submittedName>
</protein>
<sequence length="100" mass="11948">MSLRITTTLQHILRVLSTKIDRRRNNLYVKADIDQSKSVGEVYEDEVEKTVAIMQNLREYKTFDRFKNLHKNIKSRQYESIYPLDDFVSLKKIRCGQHTK</sequence>
<gene>
    <name evidence="1" type="ORF">LSAA_11489</name>
</gene>
<reference evidence="1" key="1">
    <citation type="submission" date="2021-02" db="EMBL/GenBank/DDBJ databases">
        <authorList>
            <person name="Bekaert M."/>
        </authorList>
    </citation>
    <scope>NUCLEOTIDE SEQUENCE</scope>
    <source>
        <strain evidence="1">IoA-00</strain>
    </source>
</reference>
<evidence type="ECO:0000313" key="1">
    <source>
        <dbReference type="EMBL" id="CAF2967428.1"/>
    </source>
</evidence>
<dbReference type="AlphaFoldDB" id="A0A7R8D1A5"/>
<name>A0A7R8D1A5_LEPSM</name>
<keyword evidence="2" id="KW-1185">Reference proteome</keyword>
<dbReference type="EMBL" id="HG994585">
    <property type="protein sequence ID" value="CAF2967428.1"/>
    <property type="molecule type" value="Genomic_DNA"/>
</dbReference>